<dbReference type="InterPro" id="IPR005467">
    <property type="entry name" value="His_kinase_dom"/>
</dbReference>
<dbReference type="GO" id="GO:0005524">
    <property type="term" value="F:ATP binding"/>
    <property type="evidence" value="ECO:0007669"/>
    <property type="project" value="UniProtKB-KW"/>
</dbReference>
<dbReference type="PANTHER" id="PTHR43065:SF50">
    <property type="entry name" value="HISTIDINE KINASE"/>
    <property type="match status" value="1"/>
</dbReference>
<accession>A0ABV7FN77</accession>
<evidence type="ECO:0000256" key="8">
    <source>
        <dbReference type="SAM" id="Phobius"/>
    </source>
</evidence>
<name>A0ABV7FN77_9ALTE</name>
<evidence type="ECO:0000256" key="3">
    <source>
        <dbReference type="ARBA" id="ARBA00012438"/>
    </source>
</evidence>
<evidence type="ECO:0000259" key="9">
    <source>
        <dbReference type="PROSITE" id="PS50109"/>
    </source>
</evidence>
<reference evidence="12" key="1">
    <citation type="journal article" date="2019" name="Int. J. Syst. Evol. Microbiol.">
        <title>The Global Catalogue of Microorganisms (GCM) 10K type strain sequencing project: providing services to taxonomists for standard genome sequencing and annotation.</title>
        <authorList>
            <consortium name="The Broad Institute Genomics Platform"/>
            <consortium name="The Broad Institute Genome Sequencing Center for Infectious Disease"/>
            <person name="Wu L."/>
            <person name="Ma J."/>
        </authorList>
    </citation>
    <scope>NUCLEOTIDE SEQUENCE [LARGE SCALE GENOMIC DNA]</scope>
    <source>
        <strain evidence="12">KCTC 52473</strain>
    </source>
</reference>
<evidence type="ECO:0000256" key="4">
    <source>
        <dbReference type="ARBA" id="ARBA00022553"/>
    </source>
</evidence>
<evidence type="ECO:0000256" key="6">
    <source>
        <dbReference type="ARBA" id="ARBA00022777"/>
    </source>
</evidence>
<keyword evidence="8" id="KW-1133">Transmembrane helix</keyword>
<dbReference type="SUPFAM" id="SSF47384">
    <property type="entry name" value="Homodimeric domain of signal transducing histidine kinase"/>
    <property type="match status" value="1"/>
</dbReference>
<keyword evidence="8" id="KW-0812">Transmembrane</keyword>
<dbReference type="RefSeq" id="WP_376918843.1">
    <property type="nucleotide sequence ID" value="NZ_JBHRSW010000005.1"/>
</dbReference>
<dbReference type="InterPro" id="IPR003660">
    <property type="entry name" value="HAMP_dom"/>
</dbReference>
<keyword evidence="4" id="KW-0597">Phosphoprotein</keyword>
<protein>
    <recommendedName>
        <fullName evidence="3">histidine kinase</fullName>
        <ecNumber evidence="3">2.7.13.3</ecNumber>
    </recommendedName>
</protein>
<dbReference type="Proteomes" id="UP001595478">
    <property type="component" value="Unassembled WGS sequence"/>
</dbReference>
<keyword evidence="8" id="KW-0472">Membrane</keyword>
<dbReference type="Gene3D" id="6.10.340.10">
    <property type="match status" value="1"/>
</dbReference>
<evidence type="ECO:0000259" key="10">
    <source>
        <dbReference type="PROSITE" id="PS50885"/>
    </source>
</evidence>
<keyword evidence="12" id="KW-1185">Reference proteome</keyword>
<keyword evidence="5" id="KW-0808">Transferase</keyword>
<dbReference type="InterPro" id="IPR003594">
    <property type="entry name" value="HATPase_dom"/>
</dbReference>
<dbReference type="PANTHER" id="PTHR43065">
    <property type="entry name" value="SENSOR HISTIDINE KINASE"/>
    <property type="match status" value="1"/>
</dbReference>
<dbReference type="InterPro" id="IPR003661">
    <property type="entry name" value="HisK_dim/P_dom"/>
</dbReference>
<comment type="subcellular location">
    <subcellularLocation>
        <location evidence="2">Membrane</location>
    </subcellularLocation>
</comment>
<comment type="catalytic activity">
    <reaction evidence="1">
        <text>ATP + protein L-histidine = ADP + protein N-phospho-L-histidine.</text>
        <dbReference type="EC" id="2.7.13.3"/>
    </reaction>
</comment>
<dbReference type="InterPro" id="IPR036890">
    <property type="entry name" value="HATPase_C_sf"/>
</dbReference>
<dbReference type="InterPro" id="IPR036097">
    <property type="entry name" value="HisK_dim/P_sf"/>
</dbReference>
<feature type="domain" description="Histidine kinase" evidence="9">
    <location>
        <begin position="296"/>
        <end position="544"/>
    </location>
</feature>
<keyword evidence="6" id="KW-0418">Kinase</keyword>
<evidence type="ECO:0000256" key="7">
    <source>
        <dbReference type="SAM" id="Coils"/>
    </source>
</evidence>
<dbReference type="PRINTS" id="PR00344">
    <property type="entry name" value="BCTRLSENSOR"/>
</dbReference>
<comment type="caution">
    <text evidence="11">The sequence shown here is derived from an EMBL/GenBank/DDBJ whole genome shotgun (WGS) entry which is preliminary data.</text>
</comment>
<dbReference type="CDD" id="cd06225">
    <property type="entry name" value="HAMP"/>
    <property type="match status" value="1"/>
</dbReference>
<keyword evidence="11" id="KW-0067">ATP-binding</keyword>
<dbReference type="SMART" id="SM00304">
    <property type="entry name" value="HAMP"/>
    <property type="match status" value="1"/>
</dbReference>
<dbReference type="CDD" id="cd00082">
    <property type="entry name" value="HisKA"/>
    <property type="match status" value="1"/>
</dbReference>
<dbReference type="Gene3D" id="1.10.287.130">
    <property type="match status" value="1"/>
</dbReference>
<dbReference type="Gene3D" id="3.30.565.10">
    <property type="entry name" value="Histidine kinase-like ATPase, C-terminal domain"/>
    <property type="match status" value="1"/>
</dbReference>
<proteinExistence type="predicted"/>
<feature type="transmembrane region" description="Helical" evidence="8">
    <location>
        <begin position="155"/>
        <end position="178"/>
    </location>
</feature>
<dbReference type="SMART" id="SM00388">
    <property type="entry name" value="HisKA"/>
    <property type="match status" value="1"/>
</dbReference>
<evidence type="ECO:0000313" key="11">
    <source>
        <dbReference type="EMBL" id="MFC3120713.1"/>
    </source>
</evidence>
<keyword evidence="11" id="KW-0547">Nucleotide-binding</keyword>
<feature type="domain" description="HAMP" evidence="10">
    <location>
        <begin position="176"/>
        <end position="233"/>
    </location>
</feature>
<dbReference type="EC" id="2.7.13.3" evidence="3"/>
<dbReference type="Pfam" id="PF02518">
    <property type="entry name" value="HATPase_c"/>
    <property type="match status" value="1"/>
</dbReference>
<dbReference type="InterPro" id="IPR004358">
    <property type="entry name" value="Sig_transdc_His_kin-like_C"/>
</dbReference>
<feature type="coiled-coil region" evidence="7">
    <location>
        <begin position="225"/>
        <end position="287"/>
    </location>
</feature>
<dbReference type="PROSITE" id="PS50109">
    <property type="entry name" value="HIS_KIN"/>
    <property type="match status" value="1"/>
</dbReference>
<dbReference type="Pfam" id="PF00672">
    <property type="entry name" value="HAMP"/>
    <property type="match status" value="1"/>
</dbReference>
<gene>
    <name evidence="11" type="ORF">ACFOHL_03700</name>
</gene>
<keyword evidence="7" id="KW-0175">Coiled coil</keyword>
<evidence type="ECO:0000256" key="2">
    <source>
        <dbReference type="ARBA" id="ARBA00004370"/>
    </source>
</evidence>
<sequence length="551" mass="61052">MYISLRNKTISGVAFIEAALLVILIFTAVSFLTRIVDEMLINRAKTTAELFATTTKDAVLSYDLASLEVFAEELMNNPDLAYVRVFAQNGQVLTQRGDTDELERKFAPDSSLTQVEDGVFDTQADIKQGDYTYGRVELGISIKNTQQAIAKVRNWSVSIALVELVLVALFSFILGNYLTRQLALLRIGARRVRDAIGTGNFNDVKVEVKGNDELSELAVSFNKLIDSLKHELTLNKKQREVLEELNESLEEKVALRTKALSKKNKDLLKANKEIKETQQQLLQAEKMASVGQLAAGIAHEINNPIGFVNSNLSTLKDYVNTYQLIVHEFEQLSSCTHEQLAEKLPALKALLDKENLEFINEDIGDLLNESNEGLQRVTEIVSGLKLFSRADSDEKQLFDLNECLKTTLNMVRNELKYVCDIETDFGSLPKTTINVGKISQVFTNIFINAAQAIKSTEKFGRVRISTEVDRDDILVKVSDSGPGISESAKAKLFNPFFTTKKEGEGTGLGLSISIGIVTEHGGTIDVQSSEGQGATFIVRLPINTENEQVVL</sequence>
<evidence type="ECO:0000256" key="5">
    <source>
        <dbReference type="ARBA" id="ARBA00022679"/>
    </source>
</evidence>
<dbReference type="SUPFAM" id="SSF55874">
    <property type="entry name" value="ATPase domain of HSP90 chaperone/DNA topoisomerase II/histidine kinase"/>
    <property type="match status" value="1"/>
</dbReference>
<feature type="transmembrane region" description="Helical" evidence="8">
    <location>
        <begin position="12"/>
        <end position="33"/>
    </location>
</feature>
<organism evidence="11 12">
    <name type="scientific">Agaribacter flavus</name>
    <dbReference type="NCBI Taxonomy" id="1902781"/>
    <lineage>
        <taxon>Bacteria</taxon>
        <taxon>Pseudomonadati</taxon>
        <taxon>Pseudomonadota</taxon>
        <taxon>Gammaproteobacteria</taxon>
        <taxon>Alteromonadales</taxon>
        <taxon>Alteromonadaceae</taxon>
        <taxon>Agaribacter</taxon>
    </lineage>
</organism>
<dbReference type="PROSITE" id="PS50885">
    <property type="entry name" value="HAMP"/>
    <property type="match status" value="1"/>
</dbReference>
<evidence type="ECO:0000256" key="1">
    <source>
        <dbReference type="ARBA" id="ARBA00000085"/>
    </source>
</evidence>
<dbReference type="SMART" id="SM00387">
    <property type="entry name" value="HATPase_c"/>
    <property type="match status" value="1"/>
</dbReference>
<evidence type="ECO:0000313" key="12">
    <source>
        <dbReference type="Proteomes" id="UP001595478"/>
    </source>
</evidence>
<dbReference type="EMBL" id="JBHRSW010000005">
    <property type="protein sequence ID" value="MFC3120713.1"/>
    <property type="molecule type" value="Genomic_DNA"/>
</dbReference>